<dbReference type="PANTHER" id="PTHR20913">
    <property type="entry name" value="TBC1 DOMAIN FAMILY MEMBER 20/GTPASE"/>
    <property type="match status" value="1"/>
</dbReference>
<name>A0AAW2HXV1_9NEOP</name>
<dbReference type="InterPro" id="IPR000195">
    <property type="entry name" value="Rab-GAP-TBC_dom"/>
</dbReference>
<proteinExistence type="predicted"/>
<dbReference type="InterPro" id="IPR045913">
    <property type="entry name" value="TBC20/Gyp8-like"/>
</dbReference>
<dbReference type="PANTHER" id="PTHR20913:SF7">
    <property type="entry name" value="RE60063P"/>
    <property type="match status" value="1"/>
</dbReference>
<keyword evidence="1" id="KW-0343">GTPase activation</keyword>
<dbReference type="AlphaFoldDB" id="A0AAW2HXV1"/>
<organism evidence="4">
    <name type="scientific">Menopon gallinae</name>
    <name type="common">poultry shaft louse</name>
    <dbReference type="NCBI Taxonomy" id="328185"/>
    <lineage>
        <taxon>Eukaryota</taxon>
        <taxon>Metazoa</taxon>
        <taxon>Ecdysozoa</taxon>
        <taxon>Arthropoda</taxon>
        <taxon>Hexapoda</taxon>
        <taxon>Insecta</taxon>
        <taxon>Pterygota</taxon>
        <taxon>Neoptera</taxon>
        <taxon>Paraneoptera</taxon>
        <taxon>Psocodea</taxon>
        <taxon>Troctomorpha</taxon>
        <taxon>Phthiraptera</taxon>
        <taxon>Amblycera</taxon>
        <taxon>Menoponidae</taxon>
        <taxon>Menopon</taxon>
    </lineage>
</organism>
<feature type="domain" description="Rab-GAP TBC" evidence="3">
    <location>
        <begin position="94"/>
        <end position="280"/>
    </location>
</feature>
<dbReference type="SMART" id="SM00164">
    <property type="entry name" value="TBC"/>
    <property type="match status" value="1"/>
</dbReference>
<dbReference type="GO" id="GO:0005096">
    <property type="term" value="F:GTPase activator activity"/>
    <property type="evidence" value="ECO:0007669"/>
    <property type="project" value="UniProtKB-KW"/>
</dbReference>
<dbReference type="InterPro" id="IPR035969">
    <property type="entry name" value="Rab-GAP_TBC_sf"/>
</dbReference>
<comment type="caution">
    <text evidence="4">The sequence shown here is derived from an EMBL/GenBank/DDBJ whole genome shotgun (WGS) entry which is preliminary data.</text>
</comment>
<evidence type="ECO:0000256" key="2">
    <source>
        <dbReference type="SAM" id="MobiDB-lite"/>
    </source>
</evidence>
<dbReference type="GO" id="GO:0006888">
    <property type="term" value="P:endoplasmic reticulum to Golgi vesicle-mediated transport"/>
    <property type="evidence" value="ECO:0007669"/>
    <property type="project" value="TreeGrafter"/>
</dbReference>
<evidence type="ECO:0000256" key="1">
    <source>
        <dbReference type="ARBA" id="ARBA00022468"/>
    </source>
</evidence>
<reference evidence="4" key="1">
    <citation type="journal article" date="2024" name="Gigascience">
        <title>Chromosome-level genome of the poultry shaft louse Menopon gallinae provides insight into the host-switching and adaptive evolution of parasitic lice.</title>
        <authorList>
            <person name="Xu Y."/>
            <person name="Ma L."/>
            <person name="Liu S."/>
            <person name="Liang Y."/>
            <person name="Liu Q."/>
            <person name="He Z."/>
            <person name="Tian L."/>
            <person name="Duan Y."/>
            <person name="Cai W."/>
            <person name="Li H."/>
            <person name="Song F."/>
        </authorList>
    </citation>
    <scope>NUCLEOTIDE SEQUENCE</scope>
    <source>
        <strain evidence="4">Cailab_2023a</strain>
    </source>
</reference>
<dbReference type="GO" id="GO:0005789">
    <property type="term" value="C:endoplasmic reticulum membrane"/>
    <property type="evidence" value="ECO:0007669"/>
    <property type="project" value="TreeGrafter"/>
</dbReference>
<dbReference type="SUPFAM" id="SSF47923">
    <property type="entry name" value="Ypt/Rab-GAP domain of gyp1p"/>
    <property type="match status" value="2"/>
</dbReference>
<feature type="compositionally biased region" description="Polar residues" evidence="2">
    <location>
        <begin position="12"/>
        <end position="26"/>
    </location>
</feature>
<dbReference type="EMBL" id="JARGDH010000003">
    <property type="protein sequence ID" value="KAL0274120.1"/>
    <property type="molecule type" value="Genomic_DNA"/>
</dbReference>
<dbReference type="PROSITE" id="PS50086">
    <property type="entry name" value="TBC_RABGAP"/>
    <property type="match status" value="1"/>
</dbReference>
<dbReference type="Gene3D" id="1.10.8.1310">
    <property type="match status" value="1"/>
</dbReference>
<feature type="region of interest" description="Disordered" evidence="2">
    <location>
        <begin position="1"/>
        <end position="34"/>
    </location>
</feature>
<sequence length="437" mass="50762">MEPEKDSDFDDSNNTHMECYNDSTASESERKSSENKMFADCNCDSISDVTPSDLKFDKETRNFSKKVKKIEHILSKSVINVKKLRALAVSEGGLVNDKIRKTAWPLLLELKPVDDADSPTEEELLRHPEHQQVVLDVNRSLKRFPPGIPLEQRLALQNQLTLLILKVVTAHPRLHYYQGYHDVAVTLLLVTGKEASYQILEKLSTHHLKDCMEPTMEKTYQLLNYIYPLIKYQNVAVYDYLEKSGLGTMFALPWFLTWFGHSLNQYKDVVRLYDYFLASEPLVPLYVCAVIVAFRSKEILDTPCDMANLHCLLSQIPDDLPFEKILIRASKLYKNYPPHIIEKDVQERLRKEEDQRKHEFALRQKRMNQNLPFVWRVISHFDPNRRLPIWAADHTRYIPPQFSGYRYLVATATVAVGIYAFYLKAVEAAPVWDMSYS</sequence>
<evidence type="ECO:0000259" key="3">
    <source>
        <dbReference type="PROSITE" id="PS50086"/>
    </source>
</evidence>
<accession>A0AAW2HXV1</accession>
<evidence type="ECO:0000313" key="4">
    <source>
        <dbReference type="EMBL" id="KAL0274120.1"/>
    </source>
</evidence>
<dbReference type="Gene3D" id="1.10.472.80">
    <property type="entry name" value="Ypt/Rab-GAP domain of gyp1p, domain 3"/>
    <property type="match status" value="1"/>
</dbReference>
<dbReference type="Pfam" id="PF00566">
    <property type="entry name" value="RabGAP-TBC"/>
    <property type="match status" value="1"/>
</dbReference>
<protein>
    <recommendedName>
        <fullName evidence="3">Rab-GAP TBC domain-containing protein</fullName>
    </recommendedName>
</protein>
<dbReference type="FunFam" id="1.10.8.1310:FF:000001">
    <property type="entry name" value="TBC1 domain family, member 20"/>
    <property type="match status" value="1"/>
</dbReference>
<gene>
    <name evidence="4" type="ORF">PYX00_006619</name>
</gene>